<dbReference type="EMBL" id="RQYT01000061">
    <property type="protein sequence ID" value="RRD47633.1"/>
    <property type="molecule type" value="Genomic_DNA"/>
</dbReference>
<accession>A0A3P1WT48</accession>
<evidence type="ECO:0000256" key="5">
    <source>
        <dbReference type="SAM" id="Phobius"/>
    </source>
</evidence>
<name>A0A3P1WT48_9ACTN</name>
<comment type="caution">
    <text evidence="6">The sequence shown here is derived from an EMBL/GenBank/DDBJ whole genome shotgun (WGS) entry which is preliminary data.</text>
</comment>
<protein>
    <recommendedName>
        <fullName evidence="8">Metalloprotease</fullName>
    </recommendedName>
</protein>
<feature type="transmembrane region" description="Helical" evidence="5">
    <location>
        <begin position="25"/>
        <end position="43"/>
    </location>
</feature>
<evidence type="ECO:0000256" key="3">
    <source>
        <dbReference type="ARBA" id="ARBA00022989"/>
    </source>
</evidence>
<keyword evidence="2 5" id="KW-0812">Transmembrane</keyword>
<sequence>MSRWGQRPRAAATPPAHGERSQFSGLWLAVLLITAALIVVSILDTPTREALLETFRPSSSTPAPSPSASRLEPLGEFATFEQPPLPDWLPETTIEELEPATSFPEELTQHPLFKAEYPVADCPDIQTFDDHEQFRHYTATLADCMLQAWRPHFATLGLELEPVQVIAFTGQISTPCGMESDWYQVFYCPENKAIYLSSKSFAHVSQFPTDAATTTIHETFHHIQHQSGISPLTDRLPRNDGEITRRKELQTICSESRQALTLNIGFTEADYEHHILPEGRTDSPSHGSNDSYSYWSNRGFHVTTMQGCNTWIVPADMVD</sequence>
<dbReference type="AlphaFoldDB" id="A0A3P1WT48"/>
<comment type="subcellular location">
    <subcellularLocation>
        <location evidence="1">Membrane</location>
        <topology evidence="1">Single-pass membrane protein</topology>
    </subcellularLocation>
</comment>
<dbReference type="Proteomes" id="UP000280935">
    <property type="component" value="Unassembled WGS sequence"/>
</dbReference>
<dbReference type="Pfam" id="PF04228">
    <property type="entry name" value="Zn_peptidase"/>
    <property type="match status" value="1"/>
</dbReference>
<dbReference type="PANTHER" id="PTHR30168:SF0">
    <property type="entry name" value="INNER MEMBRANE PROTEIN"/>
    <property type="match status" value="1"/>
</dbReference>
<dbReference type="PANTHER" id="PTHR30168">
    <property type="entry name" value="PUTATIVE MEMBRANE PROTEIN YPFJ"/>
    <property type="match status" value="1"/>
</dbReference>
<keyword evidence="3 5" id="KW-1133">Transmembrane helix</keyword>
<gene>
    <name evidence="6" type="ORF">EII35_14720</name>
</gene>
<reference evidence="6 7" key="1">
    <citation type="submission" date="2018-11" db="EMBL/GenBank/DDBJ databases">
        <title>Genomes From Bacteria Associated with the Canine Oral Cavity: a Test Case for Automated Genome-Based Taxonomic Assignment.</title>
        <authorList>
            <person name="Coil D.A."/>
            <person name="Jospin G."/>
            <person name="Darling A.E."/>
            <person name="Wallis C."/>
            <person name="Davis I.J."/>
            <person name="Harris S."/>
            <person name="Eisen J.A."/>
            <person name="Holcombe L.J."/>
            <person name="O'Flynn C."/>
        </authorList>
    </citation>
    <scope>NUCLEOTIDE SEQUENCE [LARGE SCALE GENOMIC DNA]</scope>
    <source>
        <strain evidence="6 7">OH2822_COT-296</strain>
    </source>
</reference>
<evidence type="ECO:0000313" key="6">
    <source>
        <dbReference type="EMBL" id="RRD47633.1"/>
    </source>
</evidence>
<dbReference type="OrthoDB" id="9774900at2"/>
<evidence type="ECO:0000256" key="2">
    <source>
        <dbReference type="ARBA" id="ARBA00022692"/>
    </source>
</evidence>
<dbReference type="GO" id="GO:0016020">
    <property type="term" value="C:membrane"/>
    <property type="evidence" value="ECO:0007669"/>
    <property type="project" value="UniProtKB-SubCell"/>
</dbReference>
<keyword evidence="4 5" id="KW-0472">Membrane</keyword>
<evidence type="ECO:0000256" key="1">
    <source>
        <dbReference type="ARBA" id="ARBA00004167"/>
    </source>
</evidence>
<evidence type="ECO:0000256" key="4">
    <source>
        <dbReference type="ARBA" id="ARBA00023136"/>
    </source>
</evidence>
<evidence type="ECO:0008006" key="8">
    <source>
        <dbReference type="Google" id="ProtNLM"/>
    </source>
</evidence>
<organism evidence="6 7">
    <name type="scientific">Arachnia propionica</name>
    <dbReference type="NCBI Taxonomy" id="1750"/>
    <lineage>
        <taxon>Bacteria</taxon>
        <taxon>Bacillati</taxon>
        <taxon>Actinomycetota</taxon>
        <taxon>Actinomycetes</taxon>
        <taxon>Propionibacteriales</taxon>
        <taxon>Propionibacteriaceae</taxon>
        <taxon>Arachnia</taxon>
    </lineage>
</organism>
<proteinExistence type="predicted"/>
<dbReference type="RefSeq" id="WP_125229220.1">
    <property type="nucleotide sequence ID" value="NZ_RQYT01000061.1"/>
</dbReference>
<evidence type="ECO:0000313" key="7">
    <source>
        <dbReference type="Proteomes" id="UP000280935"/>
    </source>
</evidence>
<dbReference type="InterPro" id="IPR007343">
    <property type="entry name" value="Uncharacterised_pept_Zn_put"/>
</dbReference>